<feature type="transmembrane region" description="Helical" evidence="1">
    <location>
        <begin position="6"/>
        <end position="26"/>
    </location>
</feature>
<dbReference type="RefSeq" id="WP_175359875.1">
    <property type="nucleotide sequence ID" value="NZ_JABFMS010000004.1"/>
</dbReference>
<evidence type="ECO:0000313" key="2">
    <source>
        <dbReference type="EMBL" id="NUT80131.1"/>
    </source>
</evidence>
<dbReference type="AlphaFoldDB" id="A0AAJ3KUB1"/>
<keyword evidence="1" id="KW-0812">Transmembrane</keyword>
<feature type="transmembrane region" description="Helical" evidence="1">
    <location>
        <begin position="63"/>
        <end position="89"/>
    </location>
</feature>
<comment type="caution">
    <text evidence="2">The sequence shown here is derived from an EMBL/GenBank/DDBJ whole genome shotgun (WGS) entry which is preliminary data.</text>
</comment>
<gene>
    <name evidence="2" type="ORF">HNO85_04150</name>
</gene>
<evidence type="ECO:0000256" key="1">
    <source>
        <dbReference type="SAM" id="Phobius"/>
    </source>
</evidence>
<accession>A0AAJ3KUB1</accession>
<protein>
    <submittedName>
        <fullName evidence="2">Uncharacterized protein</fullName>
    </submittedName>
</protein>
<proteinExistence type="predicted"/>
<organism evidence="2 3">
    <name type="scientific">Pseudomonas brassicacearum</name>
    <dbReference type="NCBI Taxonomy" id="930166"/>
    <lineage>
        <taxon>Bacteria</taxon>
        <taxon>Pseudomonadati</taxon>
        <taxon>Pseudomonadota</taxon>
        <taxon>Gammaproteobacteria</taxon>
        <taxon>Pseudomonadales</taxon>
        <taxon>Pseudomonadaceae</taxon>
        <taxon>Pseudomonas</taxon>
    </lineage>
</organism>
<keyword evidence="1" id="KW-0472">Membrane</keyword>
<name>A0AAJ3KUB1_9PSED</name>
<sequence length="97" mass="11400">MAELKVFLYGLYDIFLFPCMVITALVMMRLNRKYADDILVWGLSLLTTLYCYIVYIYEGARSWNYLVVVIIDLLAFSQIGWLSFLLMLLSKMTGFMR</sequence>
<keyword evidence="1" id="KW-1133">Transmembrane helix</keyword>
<dbReference type="Proteomes" id="UP000562723">
    <property type="component" value="Unassembled WGS sequence"/>
</dbReference>
<evidence type="ECO:0000313" key="3">
    <source>
        <dbReference type="Proteomes" id="UP000562723"/>
    </source>
</evidence>
<feature type="transmembrane region" description="Helical" evidence="1">
    <location>
        <begin position="38"/>
        <end position="57"/>
    </location>
</feature>
<dbReference type="EMBL" id="JABFMS010000004">
    <property type="protein sequence ID" value="NUT80131.1"/>
    <property type="molecule type" value="Genomic_DNA"/>
</dbReference>
<reference evidence="2 3" key="1">
    <citation type="journal article" date="2020" name="Front. Plant Sci.">
        <title>Isolation of Rhizosphere Bacteria That Improve Quality and Water Stress Tolerance in Greenhouse Ornamentals.</title>
        <authorList>
            <person name="Nordstedt N.P."/>
            <person name="Jones M.L."/>
        </authorList>
    </citation>
    <scope>NUCLEOTIDE SEQUENCE [LARGE SCALE GENOMIC DNA]</scope>
    <source>
        <strain evidence="2 3">C2F7</strain>
    </source>
</reference>